<organism evidence="1 2">
    <name type="scientific">Candidatus Synechococcus spongiarum 15L</name>
    <dbReference type="NCBI Taxonomy" id="1608419"/>
    <lineage>
        <taxon>Bacteria</taxon>
        <taxon>Bacillati</taxon>
        <taxon>Cyanobacteriota</taxon>
        <taxon>Cyanophyceae</taxon>
        <taxon>Synechococcales</taxon>
        <taxon>Synechococcaceae</taxon>
        <taxon>Synechococcus</taxon>
    </lineage>
</organism>
<dbReference type="Pfam" id="PF22684">
    <property type="entry name" value="LFE_1968-like"/>
    <property type="match status" value="1"/>
</dbReference>
<comment type="caution">
    <text evidence="1">The sequence shown here is derived from an EMBL/GenBank/DDBJ whole genome shotgun (WGS) entry which is preliminary data.</text>
</comment>
<dbReference type="SUPFAM" id="SSF144064">
    <property type="entry name" value="Heme iron utilization protein-like"/>
    <property type="match status" value="1"/>
</dbReference>
<evidence type="ECO:0000313" key="1">
    <source>
        <dbReference type="EMBL" id="KKZ12816.1"/>
    </source>
</evidence>
<accession>A0A0G8AV88</accession>
<dbReference type="EMBL" id="JYFQ01000099">
    <property type="protein sequence ID" value="KKZ12816.1"/>
    <property type="molecule type" value="Genomic_DNA"/>
</dbReference>
<dbReference type="AlphaFoldDB" id="A0A0G8AV88"/>
<dbReference type="InterPro" id="IPR055136">
    <property type="entry name" value="LFE_1968-like"/>
</dbReference>
<dbReference type="Proteomes" id="UP000035037">
    <property type="component" value="Unassembled WGS sequence"/>
</dbReference>
<proteinExistence type="predicted"/>
<reference evidence="1 2" key="1">
    <citation type="submission" date="2015-02" db="EMBL/GenBank/DDBJ databases">
        <authorList>
            <person name="Slaby B."/>
            <person name="Hentschel U."/>
        </authorList>
    </citation>
    <scope>NUCLEOTIDE SEQUENCE [LARGE SCALE GENOMIC DNA]</scope>
    <source>
        <strain evidence="1">15L</strain>
    </source>
</reference>
<evidence type="ECO:0000313" key="2">
    <source>
        <dbReference type="Proteomes" id="UP000035037"/>
    </source>
</evidence>
<name>A0A0G8AV88_9SYNE</name>
<sequence length="136" mass="15967">METLSEMIRELTSNDKMMWVIGGGEVASENTSRGIKEPDFTNGWYTIEADNWHFHLAEASVNGIQFVEAESHGGLKSFYVRFSKDWEETLVRCYFPNPYLDDDNNRVDYQPEKYDAFLEMRDRYVGREEGVVYVQR</sequence>
<reference evidence="1 2" key="2">
    <citation type="submission" date="2015-05" db="EMBL/GenBank/DDBJ databases">
        <title>Lifestyle Evolution in Cyanobacterial Symbionts of Sponges.</title>
        <authorList>
            <person name="Burgsdorf I."/>
            <person name="Slaby B.M."/>
            <person name="Handley K.M."/>
            <person name="Haber M."/>
            <person name="Blom J."/>
            <person name="Marshall C.W."/>
            <person name="Gilbert J.A."/>
            <person name="Hentschel U."/>
            <person name="Steindler L."/>
        </authorList>
    </citation>
    <scope>NUCLEOTIDE SEQUENCE [LARGE SCALE GENOMIC DNA]</scope>
    <source>
        <strain evidence="1">15L</strain>
    </source>
</reference>
<dbReference type="Gene3D" id="3.40.1570.20">
    <property type="match status" value="1"/>
</dbReference>
<dbReference type="PATRIC" id="fig|1608419.3.peg.2589"/>
<protein>
    <submittedName>
        <fullName evidence="1">Uncharacterized protein</fullName>
    </submittedName>
</protein>
<gene>
    <name evidence="1" type="ORF">TQ37_05075</name>
</gene>